<name>A0A5J5A3H1_9ASTE</name>
<dbReference type="PANTHER" id="PTHR31828:SF31">
    <property type="entry name" value="PHOSPHOLIPASE A1"/>
    <property type="match status" value="1"/>
</dbReference>
<proteinExistence type="inferred from homology"/>
<organism evidence="7 8">
    <name type="scientific">Nyssa sinensis</name>
    <dbReference type="NCBI Taxonomy" id="561372"/>
    <lineage>
        <taxon>Eukaryota</taxon>
        <taxon>Viridiplantae</taxon>
        <taxon>Streptophyta</taxon>
        <taxon>Embryophyta</taxon>
        <taxon>Tracheophyta</taxon>
        <taxon>Spermatophyta</taxon>
        <taxon>Magnoliopsida</taxon>
        <taxon>eudicotyledons</taxon>
        <taxon>Gunneridae</taxon>
        <taxon>Pentapetalae</taxon>
        <taxon>asterids</taxon>
        <taxon>Cornales</taxon>
        <taxon>Nyssaceae</taxon>
        <taxon>Nyssa</taxon>
    </lineage>
</organism>
<dbReference type="EMBL" id="CM018047">
    <property type="protein sequence ID" value="KAA8524980.1"/>
    <property type="molecule type" value="Genomic_DNA"/>
</dbReference>
<dbReference type="OrthoDB" id="438440at2759"/>
<evidence type="ECO:0000313" key="8">
    <source>
        <dbReference type="Proteomes" id="UP000325577"/>
    </source>
</evidence>
<keyword evidence="4 5" id="KW-0443">Lipid metabolism</keyword>
<protein>
    <recommendedName>
        <fullName evidence="5">Phospholipase A1</fullName>
        <ecNumber evidence="5">3.1.1.-</ecNumber>
    </recommendedName>
</protein>
<dbReference type="InterPro" id="IPR033556">
    <property type="entry name" value="PLA"/>
</dbReference>
<keyword evidence="2 5" id="KW-0378">Hydrolase</keyword>
<dbReference type="AlphaFoldDB" id="A0A5J5A3H1"/>
<reference evidence="7 8" key="1">
    <citation type="submission" date="2019-09" db="EMBL/GenBank/DDBJ databases">
        <title>A chromosome-level genome assembly of the Chinese tupelo Nyssa sinensis.</title>
        <authorList>
            <person name="Yang X."/>
            <person name="Kang M."/>
            <person name="Yang Y."/>
            <person name="Xiong H."/>
            <person name="Wang M."/>
            <person name="Zhang Z."/>
            <person name="Wang Z."/>
            <person name="Wu H."/>
            <person name="Ma T."/>
            <person name="Liu J."/>
            <person name="Xi Z."/>
        </authorList>
    </citation>
    <scope>NUCLEOTIDE SEQUENCE [LARGE SCALE GENOMIC DNA]</scope>
    <source>
        <strain evidence="7">J267</strain>
        <tissue evidence="7">Leaf</tissue>
    </source>
</reference>
<dbReference type="GO" id="GO:0016042">
    <property type="term" value="P:lipid catabolic process"/>
    <property type="evidence" value="ECO:0007669"/>
    <property type="project" value="UniProtKB-UniRule"/>
</dbReference>
<dbReference type="PANTHER" id="PTHR31828">
    <property type="entry name" value="PHOSPHOLIPASE A1-IIGAMMA"/>
    <property type="match status" value="1"/>
</dbReference>
<evidence type="ECO:0000259" key="6">
    <source>
        <dbReference type="Pfam" id="PF01764"/>
    </source>
</evidence>
<dbReference type="InterPro" id="IPR002921">
    <property type="entry name" value="Fungal_lipase-type"/>
</dbReference>
<sequence length="349" mass="38467">MSTLNETQPKPAELLGSKDWEGLLNPIDLSLRKLILRCGDFCQSTYDAFNNDPNSKYRGSCLYGRNSFFNKVYLPSASDYQIVSFLFASAKIDGLEALFAQQEIQGAWDNSQSNWMGFIAVTTDDASKANGRREIYVAWRGTKLLVEGLADVDIVKVDARPLLAADDQSDVLFLNNPQVMNGHSLGAALAGLSAFDVAENATKDIPIAAFVFAMPKLGNEAFTKKIKAHQNLKILHVKNVHDSVPNLPPIGYETVGTEVLFDNTKPPSLKSSQSIAEAHDLETLLYTVAGWNGKDGNFELKVPRSLGLVNKNTGLIKTEYGYPETWWVEKNKGMVLDNGDWISAPPFQD</sequence>
<evidence type="ECO:0000256" key="1">
    <source>
        <dbReference type="ARBA" id="ARBA00010701"/>
    </source>
</evidence>
<dbReference type="EC" id="3.1.1.-" evidence="5"/>
<dbReference type="SUPFAM" id="SSF53474">
    <property type="entry name" value="alpha/beta-Hydrolases"/>
    <property type="match status" value="1"/>
</dbReference>
<comment type="similarity">
    <text evidence="1 5">Belongs to the AB hydrolase superfamily. Lipase family.</text>
</comment>
<evidence type="ECO:0000256" key="2">
    <source>
        <dbReference type="ARBA" id="ARBA00022801"/>
    </source>
</evidence>
<gene>
    <name evidence="7" type="ORF">F0562_011382</name>
</gene>
<dbReference type="Proteomes" id="UP000325577">
    <property type="component" value="Linkage Group LG4"/>
</dbReference>
<evidence type="ECO:0000313" key="7">
    <source>
        <dbReference type="EMBL" id="KAA8524980.1"/>
    </source>
</evidence>
<evidence type="ECO:0000256" key="3">
    <source>
        <dbReference type="ARBA" id="ARBA00022963"/>
    </source>
</evidence>
<dbReference type="Pfam" id="PF01764">
    <property type="entry name" value="Lipase_3"/>
    <property type="match status" value="1"/>
</dbReference>
<dbReference type="Gene3D" id="3.40.50.1820">
    <property type="entry name" value="alpha/beta hydrolase"/>
    <property type="match status" value="2"/>
</dbReference>
<dbReference type="InterPro" id="IPR029058">
    <property type="entry name" value="AB_hydrolase_fold"/>
</dbReference>
<evidence type="ECO:0000256" key="4">
    <source>
        <dbReference type="ARBA" id="ARBA00023098"/>
    </source>
</evidence>
<evidence type="ECO:0000256" key="5">
    <source>
        <dbReference type="RuleBase" id="RU367093"/>
    </source>
</evidence>
<accession>A0A5J5A3H1</accession>
<keyword evidence="8" id="KW-1185">Reference proteome</keyword>
<keyword evidence="3 5" id="KW-0442">Lipid degradation</keyword>
<comment type="function">
    <text evidence="5">Acylhydrolase that catalyzes the hydrolysis of phospholipids at the sn-1 position.</text>
</comment>
<feature type="domain" description="Fungal lipase-type" evidence="6">
    <location>
        <begin position="179"/>
        <end position="250"/>
    </location>
</feature>
<dbReference type="CDD" id="cd00519">
    <property type="entry name" value="Lipase_3"/>
    <property type="match status" value="1"/>
</dbReference>
<dbReference type="GO" id="GO:0008970">
    <property type="term" value="F:phospholipase A1 activity"/>
    <property type="evidence" value="ECO:0007669"/>
    <property type="project" value="UniProtKB-UniRule"/>
</dbReference>